<dbReference type="AlphaFoldDB" id="A0A9D4LZE3"/>
<reference evidence="2" key="2">
    <citation type="submission" date="2020-11" db="EMBL/GenBank/DDBJ databases">
        <authorList>
            <person name="McCartney M.A."/>
            <person name="Auch B."/>
            <person name="Kono T."/>
            <person name="Mallez S."/>
            <person name="Becker A."/>
            <person name="Gohl D.M."/>
            <person name="Silverstein K.A.T."/>
            <person name="Koren S."/>
            <person name="Bechman K.B."/>
            <person name="Herman A."/>
            <person name="Abrahante J.E."/>
            <person name="Garbe J."/>
        </authorList>
    </citation>
    <scope>NUCLEOTIDE SEQUENCE</scope>
    <source>
        <strain evidence="2">Duluth1</strain>
        <tissue evidence="2">Whole animal</tissue>
    </source>
</reference>
<comment type="caution">
    <text evidence="2">The sequence shown here is derived from an EMBL/GenBank/DDBJ whole genome shotgun (WGS) entry which is preliminary data.</text>
</comment>
<gene>
    <name evidence="2" type="ORF">DPMN_031131</name>
</gene>
<proteinExistence type="predicted"/>
<dbReference type="Proteomes" id="UP000828390">
    <property type="component" value="Unassembled WGS sequence"/>
</dbReference>
<protein>
    <submittedName>
        <fullName evidence="2">Uncharacterized protein</fullName>
    </submittedName>
</protein>
<evidence type="ECO:0000313" key="2">
    <source>
        <dbReference type="EMBL" id="KAH3867995.1"/>
    </source>
</evidence>
<evidence type="ECO:0000256" key="1">
    <source>
        <dbReference type="SAM" id="MobiDB-lite"/>
    </source>
</evidence>
<feature type="region of interest" description="Disordered" evidence="1">
    <location>
        <begin position="61"/>
        <end position="108"/>
    </location>
</feature>
<organism evidence="2 3">
    <name type="scientific">Dreissena polymorpha</name>
    <name type="common">Zebra mussel</name>
    <name type="synonym">Mytilus polymorpha</name>
    <dbReference type="NCBI Taxonomy" id="45954"/>
    <lineage>
        <taxon>Eukaryota</taxon>
        <taxon>Metazoa</taxon>
        <taxon>Spiralia</taxon>
        <taxon>Lophotrochozoa</taxon>
        <taxon>Mollusca</taxon>
        <taxon>Bivalvia</taxon>
        <taxon>Autobranchia</taxon>
        <taxon>Heteroconchia</taxon>
        <taxon>Euheterodonta</taxon>
        <taxon>Imparidentia</taxon>
        <taxon>Neoheterodontei</taxon>
        <taxon>Myida</taxon>
        <taxon>Dreissenoidea</taxon>
        <taxon>Dreissenidae</taxon>
        <taxon>Dreissena</taxon>
    </lineage>
</organism>
<dbReference type="EMBL" id="JAIWYP010000002">
    <property type="protein sequence ID" value="KAH3867995.1"/>
    <property type="molecule type" value="Genomic_DNA"/>
</dbReference>
<name>A0A9D4LZE3_DREPO</name>
<sequence length="125" mass="13485">MLLTKLISAAGRLVGGCSVWTSTQTGARTRDRSLLVQILTSELRAVAYRTVENLGILHSPRKRWFPGSSPGQRNRPLQEASRVQIQKPWDSKPGSDAYVASAQTGDGTLNPVANKASAQTIVVLT</sequence>
<accession>A0A9D4LZE3</accession>
<keyword evidence="3" id="KW-1185">Reference proteome</keyword>
<evidence type="ECO:0000313" key="3">
    <source>
        <dbReference type="Proteomes" id="UP000828390"/>
    </source>
</evidence>
<reference evidence="2" key="1">
    <citation type="journal article" date="2019" name="bioRxiv">
        <title>The Genome of the Zebra Mussel, Dreissena polymorpha: A Resource for Invasive Species Research.</title>
        <authorList>
            <person name="McCartney M.A."/>
            <person name="Auch B."/>
            <person name="Kono T."/>
            <person name="Mallez S."/>
            <person name="Zhang Y."/>
            <person name="Obille A."/>
            <person name="Becker A."/>
            <person name="Abrahante J.E."/>
            <person name="Garbe J."/>
            <person name="Badalamenti J.P."/>
            <person name="Herman A."/>
            <person name="Mangelson H."/>
            <person name="Liachko I."/>
            <person name="Sullivan S."/>
            <person name="Sone E.D."/>
            <person name="Koren S."/>
            <person name="Silverstein K.A.T."/>
            <person name="Beckman K.B."/>
            <person name="Gohl D.M."/>
        </authorList>
    </citation>
    <scope>NUCLEOTIDE SEQUENCE</scope>
    <source>
        <strain evidence="2">Duluth1</strain>
        <tissue evidence="2">Whole animal</tissue>
    </source>
</reference>